<evidence type="ECO:0000313" key="4">
    <source>
        <dbReference type="Proteomes" id="UP000321820"/>
    </source>
</evidence>
<evidence type="ECO:0000256" key="1">
    <source>
        <dbReference type="SAM" id="MobiDB-lite"/>
    </source>
</evidence>
<dbReference type="OrthoDB" id="122656at2"/>
<dbReference type="InterPro" id="IPR036429">
    <property type="entry name" value="SpoA-like_sf"/>
</dbReference>
<gene>
    <name evidence="3" type="ORF">FTW19_16320</name>
</gene>
<dbReference type="Pfam" id="PF01052">
    <property type="entry name" value="FliMN_C"/>
    <property type="match status" value="1"/>
</dbReference>
<dbReference type="InterPro" id="IPR001543">
    <property type="entry name" value="FliN-like_C"/>
</dbReference>
<keyword evidence="3" id="KW-0966">Cell projection</keyword>
<keyword evidence="3" id="KW-0969">Cilium</keyword>
<dbReference type="RefSeq" id="WP_147648617.1">
    <property type="nucleotide sequence ID" value="NZ_CP042806.1"/>
</dbReference>
<proteinExistence type="predicted"/>
<dbReference type="Proteomes" id="UP000321820">
    <property type="component" value="Chromosome"/>
</dbReference>
<dbReference type="KEGG" id="talb:FTW19_16320"/>
<protein>
    <submittedName>
        <fullName evidence="3">FliM/FliN family flagellar motor switch protein</fullName>
    </submittedName>
</protein>
<evidence type="ECO:0000259" key="2">
    <source>
        <dbReference type="Pfam" id="PF01052"/>
    </source>
</evidence>
<name>A0A5B9EE81_9BACT</name>
<keyword evidence="4" id="KW-1185">Reference proteome</keyword>
<keyword evidence="3" id="KW-0282">Flagellum</keyword>
<dbReference type="AlphaFoldDB" id="A0A5B9EE81"/>
<sequence>MESVIETEHPGSPELGASEQNPAPEEWTSLAHLSVPLSVSIPLPHISLGGLMALAPGQVLVSHWPTNHDVPLSAGEVFVAMVDFERVGDQLGVRLSGFQMKAQTT</sequence>
<dbReference type="SUPFAM" id="SSF101801">
    <property type="entry name" value="Surface presentation of antigens (SPOA)"/>
    <property type="match status" value="1"/>
</dbReference>
<evidence type="ECO:0000313" key="3">
    <source>
        <dbReference type="EMBL" id="QEE29425.1"/>
    </source>
</evidence>
<dbReference type="EMBL" id="CP042806">
    <property type="protein sequence ID" value="QEE29425.1"/>
    <property type="molecule type" value="Genomic_DNA"/>
</dbReference>
<reference evidence="3 4" key="1">
    <citation type="submission" date="2019-08" db="EMBL/GenBank/DDBJ databases">
        <title>Complete genome sequence of Terriglobus albidus strain ORNL.</title>
        <authorList>
            <person name="Podar M."/>
        </authorList>
    </citation>
    <scope>NUCLEOTIDE SEQUENCE [LARGE SCALE GENOMIC DNA]</scope>
    <source>
        <strain evidence="3 4">ORNL</strain>
    </source>
</reference>
<dbReference type="Gene3D" id="2.30.330.10">
    <property type="entry name" value="SpoA-like"/>
    <property type="match status" value="1"/>
</dbReference>
<feature type="region of interest" description="Disordered" evidence="1">
    <location>
        <begin position="1"/>
        <end position="24"/>
    </location>
</feature>
<organism evidence="3 4">
    <name type="scientific">Terriglobus albidus</name>
    <dbReference type="NCBI Taxonomy" id="1592106"/>
    <lineage>
        <taxon>Bacteria</taxon>
        <taxon>Pseudomonadati</taxon>
        <taxon>Acidobacteriota</taxon>
        <taxon>Terriglobia</taxon>
        <taxon>Terriglobales</taxon>
        <taxon>Acidobacteriaceae</taxon>
        <taxon>Terriglobus</taxon>
    </lineage>
</organism>
<accession>A0A5B9EE81</accession>
<feature type="domain" description="Flagellar motor switch protein FliN-like C-terminal" evidence="2">
    <location>
        <begin position="30"/>
        <end position="96"/>
    </location>
</feature>
<feature type="compositionally biased region" description="Basic and acidic residues" evidence="1">
    <location>
        <begin position="1"/>
        <end position="11"/>
    </location>
</feature>